<reference evidence="3" key="1">
    <citation type="submission" date="2024-02" db="EMBL/GenBank/DDBJ databases">
        <authorList>
            <consortium name="ELIXIR-Norway"/>
            <consortium name="Elixir Norway"/>
        </authorList>
    </citation>
    <scope>NUCLEOTIDE SEQUENCE</scope>
</reference>
<feature type="signal peptide" evidence="2">
    <location>
        <begin position="1"/>
        <end position="28"/>
    </location>
</feature>
<dbReference type="EMBL" id="OZ019907">
    <property type="protein sequence ID" value="CAK9205991.1"/>
    <property type="molecule type" value="Genomic_DNA"/>
</dbReference>
<accession>A0ABP0TVA3</accession>
<evidence type="ECO:0008006" key="5">
    <source>
        <dbReference type="Google" id="ProtNLM"/>
    </source>
</evidence>
<feature type="compositionally biased region" description="Low complexity" evidence="1">
    <location>
        <begin position="785"/>
        <end position="799"/>
    </location>
</feature>
<feature type="region of interest" description="Disordered" evidence="1">
    <location>
        <begin position="732"/>
        <end position="965"/>
    </location>
</feature>
<gene>
    <name evidence="3" type="ORF">CSSPTR1EN2_LOCUS8125</name>
</gene>
<organism evidence="3 4">
    <name type="scientific">Sphagnum troendelagicum</name>
    <dbReference type="NCBI Taxonomy" id="128251"/>
    <lineage>
        <taxon>Eukaryota</taxon>
        <taxon>Viridiplantae</taxon>
        <taxon>Streptophyta</taxon>
        <taxon>Embryophyta</taxon>
        <taxon>Bryophyta</taxon>
        <taxon>Sphagnophytina</taxon>
        <taxon>Sphagnopsida</taxon>
        <taxon>Sphagnales</taxon>
        <taxon>Sphagnaceae</taxon>
        <taxon>Sphagnum</taxon>
    </lineage>
</organism>
<proteinExistence type="predicted"/>
<dbReference type="PANTHER" id="PTHR22050">
    <property type="entry name" value="RW1 PROTEIN HOMOLOG"/>
    <property type="match status" value="1"/>
</dbReference>
<evidence type="ECO:0000313" key="4">
    <source>
        <dbReference type="Proteomes" id="UP001497512"/>
    </source>
</evidence>
<dbReference type="InterPro" id="IPR039877">
    <property type="entry name" value="TMEM131-like"/>
</dbReference>
<dbReference type="Proteomes" id="UP001497512">
    <property type="component" value="Chromosome 15"/>
</dbReference>
<dbReference type="PANTHER" id="PTHR22050:SF0">
    <property type="entry name" value="TRANSMEMBRANE PROTEIN 131 HOMOLOG"/>
    <property type="match status" value="1"/>
</dbReference>
<evidence type="ECO:0000256" key="2">
    <source>
        <dbReference type="SAM" id="SignalP"/>
    </source>
</evidence>
<evidence type="ECO:0000313" key="3">
    <source>
        <dbReference type="EMBL" id="CAK9205991.1"/>
    </source>
</evidence>
<feature type="compositionally biased region" description="Low complexity" evidence="1">
    <location>
        <begin position="840"/>
        <end position="879"/>
    </location>
</feature>
<feature type="compositionally biased region" description="Polar residues" evidence="1">
    <location>
        <begin position="803"/>
        <end position="812"/>
    </location>
</feature>
<evidence type="ECO:0000256" key="1">
    <source>
        <dbReference type="SAM" id="MobiDB-lite"/>
    </source>
</evidence>
<feature type="region of interest" description="Disordered" evidence="1">
    <location>
        <begin position="691"/>
        <end position="718"/>
    </location>
</feature>
<feature type="chain" id="PRO_5045635042" description="Transmembrane protein" evidence="2">
    <location>
        <begin position="29"/>
        <end position="1257"/>
    </location>
</feature>
<sequence>MMSIVAHLLMLLLLLVAIPCLLWGAAAAAAHVNSEKNQLVDNNNTDPLPVAAGILRLGLKTQSLEELSLLLPLGDIHSATGTRLKGAGGVVGNSDAAAGAAAAVLLWFPGNIQSRETTASRSTTRAPLDRLVLNFDNAGTFKCGMLAQPEIKEEEKMMLLQPEASSGIMCRRTSSEKNSESTILTDAAALPPPYSIKLCLQILLQSVGITPLTTDCEMLKCTADLAGFFSAAKGKDLQIYSCALHETVLPPGKVLVVPIMSIQLTLGVMEGLLVLKTSLGAFAVPVWGEDGARLCDDQGQPMTELSLHTVLFFHNPFDETLIVTEVLLLPATHSGLVKESEECRKETDCSVSCWGRCAQGCFPSYQTSGPQKPEPHESPAIADFHMELEMEVDFRGWEQRLNISHDLQRRSWHNSLLIIATSEFHKGEAHSSHPSTPDDLNLTVDLKHDFHLKAEEICKPSESHNVAAVFLGSRLGSSSELKEDHHRGAVEANSTWNLQLEAPLLHNRILSAPTEAQLLPLPSLTFVRESADQEVVVQELAAAEVTEEGSSQVQRQQVNFEGFQRRSGTRKYLSAADLSNLPPPHISVMSTQADKPKELDLLDVSAFVFLPVVLICFWMLTFSNEPLLIIHGCNGASSSSRTLDHTGPFLRLGLIWNKFSKLIDCGAFSTTTIVDNVAAATMGLAPQSANAHSTLSTTSTPNLPHIRVKLSKSPPSSGLLLQQRVNSVEERTELGRIPLSNNNHSKQKENSGKKTPRISSLEIEPGEPPDHAGDLQAPQVENACSMLSSAAASSSSLSESLRKGTSNPQEPQLHSHPVYRQPASTMDKEKRRRRKKKGGSSICTSSSNASSVNHDASSNPGSSGASSPSFPSSPRTPASVSHLGSPLSPFESRSEHGSHLGDPTSTLVQEKAVDCSSKQVKHRMDAAAGWSASDGNDSVGIPGTSSSMLASERDHKSSSSRTSKLSKICQWDRGALQQPEMTMGRPTLLALHSFPGYGAGCSEIGKNLFVDQIASGSSSLNLPAVSTNAPLCRAPGAKSVRHPLSTQGEDDVLLHDKSHTTKLTIPDKVCGVGNTDSNLYDIWGNHFGEFGCFNTLQSQQQPNDFGQGEKALGLSRILNSANSGSLFSNLTFEICEASSCSEANTTHVSNRQSSPLLSSPFSVFSNSSGLGLLLSSKPSSCTNPPHIAETIDLRSKVSDRSKAANMHDACNNQCLATGAVSRYTPKSRKMPAPYNPPMGGNKQQQPMFYGVLGGSAT</sequence>
<keyword evidence="4" id="KW-1185">Reference proteome</keyword>
<protein>
    <recommendedName>
        <fullName evidence="5">Transmembrane protein</fullName>
    </recommendedName>
</protein>
<name>A0ABP0TVA3_9BRYO</name>
<keyword evidence="2" id="KW-0732">Signal</keyword>